<dbReference type="PIRSF" id="PIRSF000390">
    <property type="entry name" value="PLP_StrS"/>
    <property type="match status" value="1"/>
</dbReference>
<dbReference type="InterPro" id="IPR015424">
    <property type="entry name" value="PyrdxlP-dep_Trfase"/>
</dbReference>
<dbReference type="FunFam" id="3.40.640.10:FF:000090">
    <property type="entry name" value="Pyridoxal phosphate-dependent aminotransferase"/>
    <property type="match status" value="1"/>
</dbReference>
<evidence type="ECO:0000256" key="6">
    <source>
        <dbReference type="PIRSR" id="PIRSR000390-1"/>
    </source>
</evidence>
<dbReference type="AlphaFoldDB" id="A0A366EFD7"/>
<sequence>MNKQLIDQITNAIKSVMPTDQEVYPLHTPKFQGNEWKYMKDCIDSTWVSSVGKYVDQFEKELAAYTGVKRAIAVTNGTAALHLSLIVTGVQPGDEVLIPSLSFVATANAVTYCQATPHFVDCDQKTLGINVKKLFAYLETNTFVKQGQLYNKHTNNRISTIVPMHTFGHPVDMDELLELAKQFDLKVVEDAAEGLGSFYKGKHVGSFGDTAALSFNGNKVITTGGGGAVLTNDETLADRAKHLSTVAKVPHQWEYIHDEIGFNYRMPNINAALGCAQLEQIPLFLEKKRNLAYQYNKVIKSIEGIEFFTEKEHNHSNYWLNAILLDDPDINLRNEIIQRLHKEKILVRPIWKPLNELVMYQNCPRMDLSVSKDLNERIINLPSNVWE</sequence>
<dbReference type="EMBL" id="QNRI01000002">
    <property type="protein sequence ID" value="RBP00736.1"/>
    <property type="molecule type" value="Genomic_DNA"/>
</dbReference>
<dbReference type="PANTHER" id="PTHR30244:SF30">
    <property type="entry name" value="BLR5990 PROTEIN"/>
    <property type="match status" value="1"/>
</dbReference>
<evidence type="ECO:0000256" key="4">
    <source>
        <dbReference type="ARBA" id="ARBA00022898"/>
    </source>
</evidence>
<accession>A0A366EFD7</accession>
<dbReference type="GO" id="GO:0030170">
    <property type="term" value="F:pyridoxal phosphate binding"/>
    <property type="evidence" value="ECO:0007669"/>
    <property type="project" value="TreeGrafter"/>
</dbReference>
<dbReference type="Pfam" id="PF01041">
    <property type="entry name" value="DegT_DnrJ_EryC1"/>
    <property type="match status" value="1"/>
</dbReference>
<dbReference type="Proteomes" id="UP000252254">
    <property type="component" value="Unassembled WGS sequence"/>
</dbReference>
<comment type="similarity">
    <text evidence="5 8">Belongs to the DegT/DnrJ/EryC1 family.</text>
</comment>
<protein>
    <submittedName>
        <fullName evidence="9">Perosamine synthetase</fullName>
    </submittedName>
</protein>
<dbReference type="GO" id="GO:0000271">
    <property type="term" value="P:polysaccharide biosynthetic process"/>
    <property type="evidence" value="ECO:0007669"/>
    <property type="project" value="TreeGrafter"/>
</dbReference>
<dbReference type="SUPFAM" id="SSF53383">
    <property type="entry name" value="PLP-dependent transferases"/>
    <property type="match status" value="1"/>
</dbReference>
<keyword evidence="10" id="KW-1185">Reference proteome</keyword>
<evidence type="ECO:0000256" key="7">
    <source>
        <dbReference type="PIRSR" id="PIRSR000390-2"/>
    </source>
</evidence>
<gene>
    <name evidence="9" type="ORF">DES48_102504</name>
</gene>
<dbReference type="InterPro" id="IPR015422">
    <property type="entry name" value="PyrdxlP-dep_Trfase_small"/>
</dbReference>
<comment type="cofactor">
    <cofactor evidence="1">
        <name>pyridoxal 5'-phosphate</name>
        <dbReference type="ChEBI" id="CHEBI:597326"/>
    </cofactor>
</comment>
<keyword evidence="4 7" id="KW-0663">Pyridoxal phosphate</keyword>
<name>A0A366EFD7_9BACI</name>
<dbReference type="NCBIfam" id="TIGR04181">
    <property type="entry name" value="NHT_00031"/>
    <property type="match status" value="1"/>
</dbReference>
<evidence type="ECO:0000256" key="1">
    <source>
        <dbReference type="ARBA" id="ARBA00001933"/>
    </source>
</evidence>
<keyword evidence="2" id="KW-0032">Aminotransferase</keyword>
<organism evidence="9 10">
    <name type="scientific">Paraliobacillus ryukyuensis</name>
    <dbReference type="NCBI Taxonomy" id="200904"/>
    <lineage>
        <taxon>Bacteria</taxon>
        <taxon>Bacillati</taxon>
        <taxon>Bacillota</taxon>
        <taxon>Bacilli</taxon>
        <taxon>Bacillales</taxon>
        <taxon>Bacillaceae</taxon>
        <taxon>Paraliobacillus</taxon>
    </lineage>
</organism>
<evidence type="ECO:0000313" key="9">
    <source>
        <dbReference type="EMBL" id="RBP00736.1"/>
    </source>
</evidence>
<dbReference type="OrthoDB" id="9810913at2"/>
<reference evidence="9 10" key="1">
    <citation type="submission" date="2018-06" db="EMBL/GenBank/DDBJ databases">
        <title>Genomic Encyclopedia of Type Strains, Phase IV (KMG-IV): sequencing the most valuable type-strain genomes for metagenomic binning, comparative biology and taxonomic classification.</title>
        <authorList>
            <person name="Goeker M."/>
        </authorList>
    </citation>
    <scope>NUCLEOTIDE SEQUENCE [LARGE SCALE GENOMIC DNA]</scope>
    <source>
        <strain evidence="9 10">DSM 15140</strain>
    </source>
</reference>
<dbReference type="CDD" id="cd00616">
    <property type="entry name" value="AHBA_syn"/>
    <property type="match status" value="1"/>
</dbReference>
<dbReference type="RefSeq" id="WP_113867616.1">
    <property type="nucleotide sequence ID" value="NZ_BAABQN010000002.1"/>
</dbReference>
<dbReference type="InterPro" id="IPR015421">
    <property type="entry name" value="PyrdxlP-dep_Trfase_major"/>
</dbReference>
<dbReference type="PANTHER" id="PTHR30244">
    <property type="entry name" value="TRANSAMINASE"/>
    <property type="match status" value="1"/>
</dbReference>
<comment type="caution">
    <text evidence="9">The sequence shown here is derived from an EMBL/GenBank/DDBJ whole genome shotgun (WGS) entry which is preliminary data.</text>
</comment>
<evidence type="ECO:0000256" key="5">
    <source>
        <dbReference type="ARBA" id="ARBA00037999"/>
    </source>
</evidence>
<evidence type="ECO:0000256" key="3">
    <source>
        <dbReference type="ARBA" id="ARBA00022679"/>
    </source>
</evidence>
<dbReference type="GO" id="GO:0008483">
    <property type="term" value="F:transaminase activity"/>
    <property type="evidence" value="ECO:0007669"/>
    <property type="project" value="UniProtKB-KW"/>
</dbReference>
<dbReference type="Gene3D" id="3.90.1150.10">
    <property type="entry name" value="Aspartate Aminotransferase, domain 1"/>
    <property type="match status" value="1"/>
</dbReference>
<feature type="active site" description="Proton acceptor" evidence="6">
    <location>
        <position position="219"/>
    </location>
</feature>
<proteinExistence type="inferred from homology"/>
<evidence type="ECO:0000256" key="2">
    <source>
        <dbReference type="ARBA" id="ARBA00022576"/>
    </source>
</evidence>
<evidence type="ECO:0000256" key="8">
    <source>
        <dbReference type="RuleBase" id="RU004508"/>
    </source>
</evidence>
<keyword evidence="3" id="KW-0808">Transferase</keyword>
<dbReference type="InterPro" id="IPR026385">
    <property type="entry name" value="LegC-like"/>
</dbReference>
<evidence type="ECO:0000313" key="10">
    <source>
        <dbReference type="Proteomes" id="UP000252254"/>
    </source>
</evidence>
<dbReference type="Gene3D" id="3.40.640.10">
    <property type="entry name" value="Type I PLP-dependent aspartate aminotransferase-like (Major domain)"/>
    <property type="match status" value="1"/>
</dbReference>
<dbReference type="InterPro" id="IPR000653">
    <property type="entry name" value="DegT/StrS_aminotransferase"/>
</dbReference>
<feature type="modified residue" description="N6-(pyridoxal phosphate)lysine" evidence="7">
    <location>
        <position position="219"/>
    </location>
</feature>